<dbReference type="Proteomes" id="UP000638836">
    <property type="component" value="Unassembled WGS sequence"/>
</dbReference>
<dbReference type="InterPro" id="IPR005218">
    <property type="entry name" value="Diacylglycerol/lipid_kinase"/>
</dbReference>
<dbReference type="RefSeq" id="WP_187948689.1">
    <property type="nucleotide sequence ID" value="NZ_JBELZU010000002.1"/>
</dbReference>
<keyword evidence="15" id="KW-1185">Reference proteome</keyword>
<evidence type="ECO:0000313" key="14">
    <source>
        <dbReference type="EMBL" id="MBC9825262.1"/>
    </source>
</evidence>
<evidence type="ECO:0000256" key="12">
    <source>
        <dbReference type="ARBA" id="ARBA00023264"/>
    </source>
</evidence>
<gene>
    <name evidence="14" type="ORF">GLO26_05365</name>
</gene>
<name>A0ABR7TCK7_9LACT</name>
<keyword evidence="10" id="KW-0443">Lipid metabolism</keyword>
<dbReference type="InterPro" id="IPR016064">
    <property type="entry name" value="NAD/diacylglycerol_kinase_sf"/>
</dbReference>
<keyword evidence="9" id="KW-0460">Magnesium</keyword>
<keyword evidence="3" id="KW-0444">Lipid biosynthesis</keyword>
<evidence type="ECO:0000256" key="10">
    <source>
        <dbReference type="ARBA" id="ARBA00023098"/>
    </source>
</evidence>
<evidence type="ECO:0000256" key="7">
    <source>
        <dbReference type="ARBA" id="ARBA00022777"/>
    </source>
</evidence>
<feature type="domain" description="DAGKc" evidence="13">
    <location>
        <begin position="1"/>
        <end position="131"/>
    </location>
</feature>
<dbReference type="Gene3D" id="2.60.200.40">
    <property type="match status" value="1"/>
</dbReference>
<dbReference type="Pfam" id="PF00781">
    <property type="entry name" value="DAGK_cat"/>
    <property type="match status" value="1"/>
</dbReference>
<keyword evidence="4" id="KW-0808">Transferase</keyword>
<keyword evidence="6" id="KW-0547">Nucleotide-binding</keyword>
<evidence type="ECO:0000256" key="4">
    <source>
        <dbReference type="ARBA" id="ARBA00022679"/>
    </source>
</evidence>
<comment type="similarity">
    <text evidence="2">Belongs to the diacylglycerol/lipid kinase family.</text>
</comment>
<organism evidence="14 15">
    <name type="scientific">Carnobacterium inhibens</name>
    <dbReference type="NCBI Taxonomy" id="147709"/>
    <lineage>
        <taxon>Bacteria</taxon>
        <taxon>Bacillati</taxon>
        <taxon>Bacillota</taxon>
        <taxon>Bacilli</taxon>
        <taxon>Lactobacillales</taxon>
        <taxon>Carnobacteriaceae</taxon>
        <taxon>Carnobacterium</taxon>
    </lineage>
</organism>
<proteinExistence type="inferred from homology"/>
<evidence type="ECO:0000256" key="1">
    <source>
        <dbReference type="ARBA" id="ARBA00001946"/>
    </source>
</evidence>
<comment type="cofactor">
    <cofactor evidence="1">
        <name>Mg(2+)</name>
        <dbReference type="ChEBI" id="CHEBI:18420"/>
    </cofactor>
</comment>
<evidence type="ECO:0000256" key="5">
    <source>
        <dbReference type="ARBA" id="ARBA00022723"/>
    </source>
</evidence>
<dbReference type="SMART" id="SM00046">
    <property type="entry name" value="DAGKc"/>
    <property type="match status" value="1"/>
</dbReference>
<keyword evidence="7 14" id="KW-0418">Kinase</keyword>
<dbReference type="PROSITE" id="PS50146">
    <property type="entry name" value="DAGK"/>
    <property type="match status" value="1"/>
</dbReference>
<reference evidence="14 15" key="1">
    <citation type="journal article" date="2020" name="Microorganisms">
        <title>New Insight into Antimicrobial Compounds from Food and Marine-Sourced Carnobacterium Species through Phenotype and Genome Analyses.</title>
        <authorList>
            <person name="Begrem S."/>
            <person name="Ivaniuk F."/>
            <person name="Gigout-Chevalier F."/>
            <person name="Kolypczuk L."/>
            <person name="Bonnetot S."/>
            <person name="Leroi F."/>
            <person name="Grovel O."/>
            <person name="Delbarre-Ladrat C."/>
            <person name="Passerini D."/>
        </authorList>
    </citation>
    <scope>NUCLEOTIDE SEQUENCE [LARGE SCALE GENOMIC DNA]</scope>
    <source>
        <strain evidence="14 15">MIP2551</strain>
    </source>
</reference>
<evidence type="ECO:0000256" key="9">
    <source>
        <dbReference type="ARBA" id="ARBA00022842"/>
    </source>
</evidence>
<evidence type="ECO:0000256" key="11">
    <source>
        <dbReference type="ARBA" id="ARBA00023209"/>
    </source>
</evidence>
<comment type="caution">
    <text evidence="14">The sequence shown here is derived from an EMBL/GenBank/DDBJ whole genome shotgun (WGS) entry which is preliminary data.</text>
</comment>
<dbReference type="PANTHER" id="PTHR12358">
    <property type="entry name" value="SPHINGOSINE KINASE"/>
    <property type="match status" value="1"/>
</dbReference>
<evidence type="ECO:0000313" key="15">
    <source>
        <dbReference type="Proteomes" id="UP000638836"/>
    </source>
</evidence>
<keyword evidence="5" id="KW-0479">Metal-binding</keyword>
<dbReference type="InterPro" id="IPR050187">
    <property type="entry name" value="Lipid_Phosphate_FormReg"/>
</dbReference>
<dbReference type="PANTHER" id="PTHR12358:SF106">
    <property type="entry name" value="LIPID KINASE YEGS"/>
    <property type="match status" value="1"/>
</dbReference>
<dbReference type="InterPro" id="IPR045540">
    <property type="entry name" value="YegS/DAGK_C"/>
</dbReference>
<keyword evidence="11" id="KW-0594">Phospholipid biosynthesis</keyword>
<evidence type="ECO:0000256" key="3">
    <source>
        <dbReference type="ARBA" id="ARBA00022516"/>
    </source>
</evidence>
<dbReference type="Gene3D" id="3.40.50.10330">
    <property type="entry name" value="Probable inorganic polyphosphate/atp-NAD kinase, domain 1"/>
    <property type="match status" value="1"/>
</dbReference>
<keyword evidence="12" id="KW-1208">Phospholipid metabolism</keyword>
<dbReference type="InterPro" id="IPR017438">
    <property type="entry name" value="ATP-NAD_kinase_N"/>
</dbReference>
<evidence type="ECO:0000256" key="6">
    <source>
        <dbReference type="ARBA" id="ARBA00022741"/>
    </source>
</evidence>
<accession>A0ABR7TCK7</accession>
<evidence type="ECO:0000256" key="2">
    <source>
        <dbReference type="ARBA" id="ARBA00005983"/>
    </source>
</evidence>
<protein>
    <submittedName>
        <fullName evidence="14">YegS/Rv2252/BmrU family lipid kinase</fullName>
    </submittedName>
</protein>
<dbReference type="InterPro" id="IPR001206">
    <property type="entry name" value="Diacylglycerol_kinase_cat_dom"/>
</dbReference>
<dbReference type="EMBL" id="WNJQ01000003">
    <property type="protein sequence ID" value="MBC9825262.1"/>
    <property type="molecule type" value="Genomic_DNA"/>
</dbReference>
<dbReference type="GO" id="GO:0016301">
    <property type="term" value="F:kinase activity"/>
    <property type="evidence" value="ECO:0007669"/>
    <property type="project" value="UniProtKB-KW"/>
</dbReference>
<evidence type="ECO:0000259" key="13">
    <source>
        <dbReference type="PROSITE" id="PS50146"/>
    </source>
</evidence>
<keyword evidence="8" id="KW-0067">ATP-binding</keyword>
<dbReference type="SUPFAM" id="SSF111331">
    <property type="entry name" value="NAD kinase/diacylglycerol kinase-like"/>
    <property type="match status" value="1"/>
</dbReference>
<evidence type="ECO:0000256" key="8">
    <source>
        <dbReference type="ARBA" id="ARBA00022840"/>
    </source>
</evidence>
<dbReference type="Pfam" id="PF19279">
    <property type="entry name" value="YegS_C"/>
    <property type="match status" value="1"/>
</dbReference>
<dbReference type="NCBIfam" id="TIGR00147">
    <property type="entry name" value="YegS/Rv2252/BmrU family lipid kinase"/>
    <property type="match status" value="1"/>
</dbReference>
<sequence length="303" mass="32819">MTKAVLIVNPSSGGEKGKEYTVLAQETLESMYDSVSVKETAKGGDAEQFAKAAARERVEAVFVMGGDGTVNEGICGLAEEEYRPKFGIIPLGTVNDVGRALGIPLNPEAAIRMLPKAITKELDIGKVNDSYFIDVIAIGKIPEAVKNVGTERKTRLGALAYFIEGAKAFNVSQSYPFKLTLDDEVIEQESILLLIALTNSVGGFENMLPQAKIDDGYLHLIVLKGSTLMDKVKLIPKVIQGNTAEANETLYRKFKSGKITVTDEDMEVISNIDGDEGDKLPLALQILPRHITIFVPESKSSVK</sequence>